<dbReference type="RefSeq" id="WP_188363732.1">
    <property type="nucleotide sequence ID" value="NZ_BAABJF010000011.1"/>
</dbReference>
<dbReference type="Pfam" id="PF14467">
    <property type="entry name" value="DUF4426"/>
    <property type="match status" value="1"/>
</dbReference>
<name>A0A917FGW9_9GAMM</name>
<evidence type="ECO:0000256" key="1">
    <source>
        <dbReference type="SAM" id="SignalP"/>
    </source>
</evidence>
<dbReference type="PROSITE" id="PS51136">
    <property type="entry name" value="WAC"/>
    <property type="match status" value="1"/>
</dbReference>
<dbReference type="Proteomes" id="UP000605253">
    <property type="component" value="Unassembled WGS sequence"/>
</dbReference>
<proteinExistence type="predicted"/>
<reference evidence="3" key="1">
    <citation type="journal article" date="2014" name="Int. J. Syst. Evol. Microbiol.">
        <title>Complete genome sequence of Corynebacterium casei LMG S-19264T (=DSM 44701T), isolated from a smear-ripened cheese.</title>
        <authorList>
            <consortium name="US DOE Joint Genome Institute (JGI-PGF)"/>
            <person name="Walter F."/>
            <person name="Albersmeier A."/>
            <person name="Kalinowski J."/>
            <person name="Ruckert C."/>
        </authorList>
    </citation>
    <scope>NUCLEOTIDE SEQUENCE</scope>
    <source>
        <strain evidence="3">CGMCC 1.12181</strain>
    </source>
</reference>
<dbReference type="InterPro" id="IPR025218">
    <property type="entry name" value="DUF4426"/>
</dbReference>
<dbReference type="InterPro" id="IPR013136">
    <property type="entry name" value="WSTF_Acf1_Cbp146"/>
</dbReference>
<feature type="domain" description="WAC" evidence="2">
    <location>
        <begin position="137"/>
        <end position="151"/>
    </location>
</feature>
<evidence type="ECO:0000259" key="2">
    <source>
        <dbReference type="PROSITE" id="PS51136"/>
    </source>
</evidence>
<organism evidence="3 4">
    <name type="scientific">Marinicella pacifica</name>
    <dbReference type="NCBI Taxonomy" id="1171543"/>
    <lineage>
        <taxon>Bacteria</taxon>
        <taxon>Pseudomonadati</taxon>
        <taxon>Pseudomonadota</taxon>
        <taxon>Gammaproteobacteria</taxon>
        <taxon>Lysobacterales</taxon>
        <taxon>Marinicellaceae</taxon>
        <taxon>Marinicella</taxon>
    </lineage>
</organism>
<reference evidence="3" key="2">
    <citation type="submission" date="2020-09" db="EMBL/GenBank/DDBJ databases">
        <authorList>
            <person name="Sun Q."/>
            <person name="Zhou Y."/>
        </authorList>
    </citation>
    <scope>NUCLEOTIDE SEQUENCE</scope>
    <source>
        <strain evidence="3">CGMCC 1.12181</strain>
    </source>
</reference>
<evidence type="ECO:0000313" key="3">
    <source>
        <dbReference type="EMBL" id="GGF84058.1"/>
    </source>
</evidence>
<dbReference type="EMBL" id="BMEO01000001">
    <property type="protein sequence ID" value="GGF84058.1"/>
    <property type="molecule type" value="Genomic_DNA"/>
</dbReference>
<dbReference type="AlphaFoldDB" id="A0A917FGW9"/>
<accession>A0A917FGW9</accession>
<dbReference type="Gene3D" id="2.60.40.3340">
    <property type="entry name" value="Domain of unknown function DUF4426"/>
    <property type="match status" value="1"/>
</dbReference>
<feature type="signal peptide" evidence="1">
    <location>
        <begin position="1"/>
        <end position="26"/>
    </location>
</feature>
<evidence type="ECO:0000313" key="4">
    <source>
        <dbReference type="Proteomes" id="UP000605253"/>
    </source>
</evidence>
<keyword evidence="4" id="KW-1185">Reference proteome</keyword>
<feature type="chain" id="PRO_5037380649" description="WAC domain-containing protein" evidence="1">
    <location>
        <begin position="27"/>
        <end position="151"/>
    </location>
</feature>
<sequence>MMSIKKLLNRSLIITVLLACNGLLQAEQVVIQGDYELHYNTFPSTFLSKEIANTYQITRSKNRGILSISVMDKSGEEPKAVEADITIEAKNLVHQSKDIKLIKIKEQDEAIYYLGTFALNNEENVNFSIEAKPTGSDTVFQVKFTREFFTD</sequence>
<protein>
    <recommendedName>
        <fullName evidence="2">WAC domain-containing protein</fullName>
    </recommendedName>
</protein>
<gene>
    <name evidence="3" type="ORF">GCM10011365_01250</name>
</gene>
<keyword evidence="1" id="KW-0732">Signal</keyword>
<comment type="caution">
    <text evidence="3">The sequence shown here is derived from an EMBL/GenBank/DDBJ whole genome shotgun (WGS) entry which is preliminary data.</text>
</comment>